<dbReference type="PANTHER" id="PTHR34448:SF1">
    <property type="entry name" value="BLL6088 PROTEIN"/>
    <property type="match status" value="1"/>
</dbReference>
<accession>A0ABD5NFG4</accession>
<dbReference type="EMBL" id="JBHRWN010000002">
    <property type="protein sequence ID" value="MFC3477832.1"/>
    <property type="molecule type" value="Genomic_DNA"/>
</dbReference>
<comment type="cofactor">
    <cofactor evidence="2">
        <name>Mg(2+)</name>
        <dbReference type="ChEBI" id="CHEBI:18420"/>
    </cofactor>
</comment>
<keyword evidence="6" id="KW-0645">Protease</keyword>
<evidence type="ECO:0000313" key="11">
    <source>
        <dbReference type="Proteomes" id="UP001595660"/>
    </source>
</evidence>
<dbReference type="Pfam" id="PF02073">
    <property type="entry name" value="Peptidase_M29"/>
    <property type="match status" value="1"/>
</dbReference>
<organism evidence="10 11">
    <name type="scientific">Halobacterium litoreum</name>
    <dbReference type="NCBI Taxonomy" id="2039234"/>
    <lineage>
        <taxon>Archaea</taxon>
        <taxon>Methanobacteriati</taxon>
        <taxon>Methanobacteriota</taxon>
        <taxon>Stenosarchaea group</taxon>
        <taxon>Halobacteria</taxon>
        <taxon>Halobacteriales</taxon>
        <taxon>Halobacteriaceae</taxon>
        <taxon>Halobacterium</taxon>
    </lineage>
</organism>
<dbReference type="GO" id="GO:0008237">
    <property type="term" value="F:metallopeptidase activity"/>
    <property type="evidence" value="ECO:0007669"/>
    <property type="project" value="UniProtKB-KW"/>
</dbReference>
<evidence type="ECO:0000256" key="5">
    <source>
        <dbReference type="ARBA" id="ARBA00022438"/>
    </source>
</evidence>
<dbReference type="InterPro" id="IPR035097">
    <property type="entry name" value="M29_N-terminal"/>
</dbReference>
<dbReference type="AlphaFoldDB" id="A0ABD5NFG4"/>
<dbReference type="GO" id="GO:0004177">
    <property type="term" value="F:aminopeptidase activity"/>
    <property type="evidence" value="ECO:0007669"/>
    <property type="project" value="UniProtKB-KW"/>
</dbReference>
<evidence type="ECO:0000256" key="9">
    <source>
        <dbReference type="ARBA" id="ARBA00023049"/>
    </source>
</evidence>
<sequence>MDSRIRRHAEIIVHQAIDLQPDDDVVVSMPPVAEDLAVALYEQIGEVGANPMMVARGDRGIGTDRATRAYLRAVDEDDLSEPEHALKLFEHADAAVVARPHENVTEQSDVSPEKGSAYDRAYRDVLNARLSTKWCLTQYPAPADAQLAGMSTEAYEDFVYDAVNKDWDAVREHQEQMVEIMDGADEVHIVSGDTTDVTMSVKDMVTLNDWGTNNLPAGEVFTAPVPDSVEGEVLFDKPVYHNAREVQGAWLKFEGGEVVDFSATQNEDVLEGILTTDEGSNRLGELGIGMNRDIDRFTYNMLFDEKMGDTVHMALGRAYPATVGEGVEQNDSAKHVDMIVDMSEDSYIEVDGEIVQRNGTFKFEDGFEG</sequence>
<dbReference type="InterPro" id="IPR000787">
    <property type="entry name" value="Peptidase_M29"/>
</dbReference>
<gene>
    <name evidence="10" type="ORF">ACFOKC_08845</name>
</gene>
<dbReference type="GO" id="GO:0006508">
    <property type="term" value="P:proteolysis"/>
    <property type="evidence" value="ECO:0007669"/>
    <property type="project" value="UniProtKB-KW"/>
</dbReference>
<evidence type="ECO:0000313" key="10">
    <source>
        <dbReference type="EMBL" id="MFC3477832.1"/>
    </source>
</evidence>
<keyword evidence="7" id="KW-0479">Metal-binding</keyword>
<comment type="caution">
    <text evidence="10">The sequence shown here is derived from an EMBL/GenBank/DDBJ whole genome shotgun (WGS) entry which is preliminary data.</text>
</comment>
<protein>
    <submittedName>
        <fullName evidence="10">Aminopeptidase</fullName>
    </submittedName>
</protein>
<dbReference type="Gene3D" id="3.40.1830.10">
    <property type="entry name" value="Thermophilic metalloprotease (M29)"/>
    <property type="match status" value="1"/>
</dbReference>
<dbReference type="RefSeq" id="WP_232571047.1">
    <property type="nucleotide sequence ID" value="NZ_CP089466.1"/>
</dbReference>
<evidence type="ECO:0000256" key="6">
    <source>
        <dbReference type="ARBA" id="ARBA00022670"/>
    </source>
</evidence>
<proteinExistence type="inferred from homology"/>
<keyword evidence="9" id="KW-0482">Metalloprotease</keyword>
<keyword evidence="5 10" id="KW-0031">Aminopeptidase</keyword>
<evidence type="ECO:0000256" key="3">
    <source>
        <dbReference type="ARBA" id="ARBA00001947"/>
    </source>
</evidence>
<keyword evidence="8" id="KW-0378">Hydrolase</keyword>
<evidence type="ECO:0000256" key="1">
    <source>
        <dbReference type="ARBA" id="ARBA00001941"/>
    </source>
</evidence>
<name>A0ABD5NFG4_9EURY</name>
<reference evidence="10 11" key="1">
    <citation type="journal article" date="2019" name="Int. J. Syst. Evol. Microbiol.">
        <title>The Global Catalogue of Microorganisms (GCM) 10K type strain sequencing project: providing services to taxonomists for standard genome sequencing and annotation.</title>
        <authorList>
            <consortium name="The Broad Institute Genomics Platform"/>
            <consortium name="The Broad Institute Genome Sequencing Center for Infectious Disease"/>
            <person name="Wu L."/>
            <person name="Ma J."/>
        </authorList>
    </citation>
    <scope>NUCLEOTIDE SEQUENCE [LARGE SCALE GENOMIC DNA]</scope>
    <source>
        <strain evidence="10 11">CGMCC 1.12562</strain>
    </source>
</reference>
<evidence type="ECO:0000256" key="2">
    <source>
        <dbReference type="ARBA" id="ARBA00001946"/>
    </source>
</evidence>
<evidence type="ECO:0000256" key="8">
    <source>
        <dbReference type="ARBA" id="ARBA00022801"/>
    </source>
</evidence>
<dbReference type="GeneID" id="69119174"/>
<dbReference type="GO" id="GO:0046872">
    <property type="term" value="F:metal ion binding"/>
    <property type="evidence" value="ECO:0007669"/>
    <property type="project" value="UniProtKB-KW"/>
</dbReference>
<keyword evidence="11" id="KW-1185">Reference proteome</keyword>
<comment type="similarity">
    <text evidence="4">Belongs to the peptidase M29 family.</text>
</comment>
<dbReference type="Proteomes" id="UP001595660">
    <property type="component" value="Unassembled WGS sequence"/>
</dbReference>
<comment type="cofactor">
    <cofactor evidence="1">
        <name>Co(2+)</name>
        <dbReference type="ChEBI" id="CHEBI:48828"/>
    </cofactor>
</comment>
<dbReference type="PANTHER" id="PTHR34448">
    <property type="entry name" value="AMINOPEPTIDASE"/>
    <property type="match status" value="1"/>
</dbReference>
<evidence type="ECO:0000256" key="4">
    <source>
        <dbReference type="ARBA" id="ARBA00008236"/>
    </source>
</evidence>
<dbReference type="SUPFAM" id="SSF144052">
    <property type="entry name" value="Thermophilic metalloprotease-like"/>
    <property type="match status" value="1"/>
</dbReference>
<dbReference type="InterPro" id="IPR052170">
    <property type="entry name" value="M29_Exopeptidase"/>
</dbReference>
<evidence type="ECO:0000256" key="7">
    <source>
        <dbReference type="ARBA" id="ARBA00022723"/>
    </source>
</evidence>
<comment type="cofactor">
    <cofactor evidence="3">
        <name>Zn(2+)</name>
        <dbReference type="ChEBI" id="CHEBI:29105"/>
    </cofactor>
</comment>